<name>A0A8K1CIT1_PYTOL</name>
<gene>
    <name evidence="2" type="ORF">Poli38472_002174</name>
</gene>
<proteinExistence type="predicted"/>
<sequence>MASSVQRSEIPNDHVPLAFLLGRHANAYSLPSLSRAKSTPAFSSSRHTNQQKPVFIETQHVRQRERQAREYLEQVLNPAASPEKEAEAIVITDVERRHRTQALHTLLHEKEEFERGNEQEVPTSSRRAAIQADNREDYALFHGYQQDPGFLTIDGANARIASVSSVHELLENEKKKQKTLLERRRRHRQELQTQLRVQQATTKATLKEMEKMPKKVVPEEVTRSIKHRQTVVNALKAQQEEALRKAREQEKQEVAERYVLIHESKQRDLETRKAREVAHQVEKRAFAKIKGVGPSFVATLRVEHGEDDTGADRTNQLSNQGDLGADLPLQTGRRLRNGDSDEEDSIACHLKDRQHAVFVESQDVSLHRGGGFAARPKPRHTENRVARDDREEITTVASAVSLVKTRRDVLTEWKTHLVRE</sequence>
<feature type="compositionally biased region" description="Polar residues" evidence="1">
    <location>
        <begin position="312"/>
        <end position="321"/>
    </location>
</feature>
<feature type="region of interest" description="Disordered" evidence="1">
    <location>
        <begin position="306"/>
        <end position="343"/>
    </location>
</feature>
<accession>A0A8K1CIT1</accession>
<evidence type="ECO:0000313" key="3">
    <source>
        <dbReference type="Proteomes" id="UP000794436"/>
    </source>
</evidence>
<organism evidence="2 3">
    <name type="scientific">Pythium oligandrum</name>
    <name type="common">Mycoparasitic fungus</name>
    <dbReference type="NCBI Taxonomy" id="41045"/>
    <lineage>
        <taxon>Eukaryota</taxon>
        <taxon>Sar</taxon>
        <taxon>Stramenopiles</taxon>
        <taxon>Oomycota</taxon>
        <taxon>Peronosporomycetes</taxon>
        <taxon>Pythiales</taxon>
        <taxon>Pythiaceae</taxon>
        <taxon>Pythium</taxon>
    </lineage>
</organism>
<comment type="caution">
    <text evidence="2">The sequence shown here is derived from an EMBL/GenBank/DDBJ whole genome shotgun (WGS) entry which is preliminary data.</text>
</comment>
<evidence type="ECO:0000313" key="2">
    <source>
        <dbReference type="EMBL" id="TMW63233.1"/>
    </source>
</evidence>
<dbReference type="Proteomes" id="UP000794436">
    <property type="component" value="Unassembled WGS sequence"/>
</dbReference>
<keyword evidence="3" id="KW-1185">Reference proteome</keyword>
<evidence type="ECO:0000256" key="1">
    <source>
        <dbReference type="SAM" id="MobiDB-lite"/>
    </source>
</evidence>
<reference evidence="2" key="1">
    <citation type="submission" date="2019-03" db="EMBL/GenBank/DDBJ databases">
        <title>Long read genome sequence of the mycoparasitic Pythium oligandrum ATCC 38472 isolated from sugarbeet rhizosphere.</title>
        <authorList>
            <person name="Gaulin E."/>
        </authorList>
    </citation>
    <scope>NUCLEOTIDE SEQUENCE</scope>
    <source>
        <strain evidence="2">ATCC 38472_TT</strain>
    </source>
</reference>
<dbReference type="AlphaFoldDB" id="A0A8K1CIT1"/>
<protein>
    <submittedName>
        <fullName evidence="2">Uncharacterized protein</fullName>
    </submittedName>
</protein>
<dbReference type="EMBL" id="SPLM01000072">
    <property type="protein sequence ID" value="TMW63233.1"/>
    <property type="molecule type" value="Genomic_DNA"/>
</dbReference>